<dbReference type="GO" id="GO:0045892">
    <property type="term" value="P:negative regulation of DNA-templated transcription"/>
    <property type="evidence" value="ECO:0007669"/>
    <property type="project" value="TreeGrafter"/>
</dbReference>
<evidence type="ECO:0000256" key="9">
    <source>
        <dbReference type="ARBA" id="ARBA00023004"/>
    </source>
</evidence>
<organism evidence="16 17">
    <name type="scientific">Candidatus Muproteobacteria bacterium RBG_16_65_34</name>
    <dbReference type="NCBI Taxonomy" id="1817760"/>
    <lineage>
        <taxon>Bacteria</taxon>
        <taxon>Pseudomonadati</taxon>
        <taxon>Pseudomonadota</taxon>
        <taxon>Candidatus Muproteobacteria</taxon>
    </lineage>
</organism>
<feature type="binding site" evidence="14">
    <location>
        <position position="131"/>
    </location>
    <ligand>
        <name>Fe cation</name>
        <dbReference type="ChEBI" id="CHEBI:24875"/>
    </ligand>
</feature>
<dbReference type="InterPro" id="IPR002481">
    <property type="entry name" value="FUR"/>
</dbReference>
<dbReference type="Pfam" id="PF01475">
    <property type="entry name" value="FUR"/>
    <property type="match status" value="1"/>
</dbReference>
<keyword evidence="9 14" id="KW-0408">Iron</keyword>
<evidence type="ECO:0000256" key="2">
    <source>
        <dbReference type="ARBA" id="ARBA00007957"/>
    </source>
</evidence>
<dbReference type="GO" id="GO:1900705">
    <property type="term" value="P:negative regulation of siderophore biosynthetic process"/>
    <property type="evidence" value="ECO:0007669"/>
    <property type="project" value="TreeGrafter"/>
</dbReference>
<keyword evidence="8 13" id="KW-0862">Zinc</keyword>
<keyword evidence="6 15" id="KW-0678">Repressor</keyword>
<dbReference type="SUPFAM" id="SSF46785">
    <property type="entry name" value="Winged helix' DNA-binding domain"/>
    <property type="match status" value="1"/>
</dbReference>
<keyword evidence="10 15" id="KW-0805">Transcription regulation</keyword>
<feature type="binding site" evidence="13">
    <location>
        <position position="139"/>
    </location>
    <ligand>
        <name>Zn(2+)</name>
        <dbReference type="ChEBI" id="CHEBI:29105"/>
    </ligand>
</feature>
<feature type="binding site" evidence="13">
    <location>
        <position position="102"/>
    </location>
    <ligand>
        <name>Zn(2+)</name>
        <dbReference type="ChEBI" id="CHEBI:29105"/>
    </ligand>
</feature>
<keyword evidence="5 15" id="KW-0963">Cytoplasm</keyword>
<sequence length="151" mass="17100">MAHTRNTGGAPADLKKAGLKATLPRLKILTILEESKDRHMTAEDVYKRLHESGEDVGLATVYRVLTQFQEAGLVIRHHFEGGRSVFEFNAGGHHDHMVCVECGKVFEFYDTEIEERQRRIAEKAGFHFDDHSLYLFGVCAGMRKHGKCSKK</sequence>
<proteinExistence type="inferred from homology"/>
<name>A0A1F6TPR2_9PROT</name>
<feature type="binding site" evidence="14">
    <location>
        <position position="93"/>
    </location>
    <ligand>
        <name>Fe cation</name>
        <dbReference type="ChEBI" id="CHEBI:24875"/>
    </ligand>
</feature>
<evidence type="ECO:0000256" key="13">
    <source>
        <dbReference type="PIRSR" id="PIRSR602481-1"/>
    </source>
</evidence>
<dbReference type="Gene3D" id="1.10.10.10">
    <property type="entry name" value="Winged helix-like DNA-binding domain superfamily/Winged helix DNA-binding domain"/>
    <property type="match status" value="1"/>
</dbReference>
<comment type="caution">
    <text evidence="16">The sequence shown here is derived from an EMBL/GenBank/DDBJ whole genome shotgun (WGS) entry which is preliminary data.</text>
</comment>
<dbReference type="NCBIfam" id="NF006999">
    <property type="entry name" value="PRK09462.1"/>
    <property type="match status" value="1"/>
</dbReference>
<evidence type="ECO:0000256" key="1">
    <source>
        <dbReference type="ARBA" id="ARBA00004496"/>
    </source>
</evidence>
<gene>
    <name evidence="15" type="primary">fur</name>
    <name evidence="16" type="ORF">A2151_09415</name>
</gene>
<dbReference type="FunFam" id="3.30.1490.190:FF:000001">
    <property type="entry name" value="Ferric uptake regulation protein"/>
    <property type="match status" value="1"/>
</dbReference>
<dbReference type="Gene3D" id="3.30.1490.190">
    <property type="match status" value="1"/>
</dbReference>
<accession>A0A1F6TPR2</accession>
<dbReference type="GO" id="GO:0005829">
    <property type="term" value="C:cytosol"/>
    <property type="evidence" value="ECO:0007669"/>
    <property type="project" value="TreeGrafter"/>
</dbReference>
<evidence type="ECO:0000313" key="17">
    <source>
        <dbReference type="Proteomes" id="UP000178885"/>
    </source>
</evidence>
<comment type="cofactor">
    <cofactor evidence="13">
        <name>Zn(2+)</name>
        <dbReference type="ChEBI" id="CHEBI:29105"/>
    </cofactor>
    <text evidence="13">Binds 1 zinc ion per subunit.</text>
</comment>
<evidence type="ECO:0000256" key="14">
    <source>
        <dbReference type="PIRSR" id="PIRSR602481-2"/>
    </source>
</evidence>
<feature type="binding site" evidence="14">
    <location>
        <position position="95"/>
    </location>
    <ligand>
        <name>Fe cation</name>
        <dbReference type="ChEBI" id="CHEBI:24875"/>
    </ligand>
</feature>
<dbReference type="GO" id="GO:0000976">
    <property type="term" value="F:transcription cis-regulatory region binding"/>
    <property type="evidence" value="ECO:0007669"/>
    <property type="project" value="TreeGrafter"/>
</dbReference>
<feature type="binding site" evidence="13">
    <location>
        <position position="99"/>
    </location>
    <ligand>
        <name>Zn(2+)</name>
        <dbReference type="ChEBI" id="CHEBI:29105"/>
    </ligand>
</feature>
<protein>
    <recommendedName>
        <fullName evidence="4 15">Ferric uptake regulation protein</fullName>
    </recommendedName>
</protein>
<dbReference type="GO" id="GO:0008270">
    <property type="term" value="F:zinc ion binding"/>
    <property type="evidence" value="ECO:0007669"/>
    <property type="project" value="TreeGrafter"/>
</dbReference>
<comment type="cofactor">
    <cofactor evidence="14">
        <name>Mn(2+)</name>
        <dbReference type="ChEBI" id="CHEBI:29035"/>
    </cofactor>
    <cofactor evidence="14">
        <name>Fe(2+)</name>
        <dbReference type="ChEBI" id="CHEBI:29033"/>
    </cofactor>
    <text evidence="14">Binds 1 Mn(2+) or Fe(2+) ion per subunit.</text>
</comment>
<evidence type="ECO:0000256" key="3">
    <source>
        <dbReference type="ARBA" id="ARBA00011738"/>
    </source>
</evidence>
<evidence type="ECO:0000256" key="6">
    <source>
        <dbReference type="ARBA" id="ARBA00022491"/>
    </source>
</evidence>
<evidence type="ECO:0000256" key="12">
    <source>
        <dbReference type="ARBA" id="ARBA00023163"/>
    </source>
</evidence>
<evidence type="ECO:0000256" key="8">
    <source>
        <dbReference type="ARBA" id="ARBA00022833"/>
    </source>
</evidence>
<keyword evidence="7 13" id="KW-0479">Metal-binding</keyword>
<dbReference type="InterPro" id="IPR036388">
    <property type="entry name" value="WH-like_DNA-bd_sf"/>
</dbReference>
<dbReference type="FunFam" id="1.10.10.10:FF:000007">
    <property type="entry name" value="Ferric uptake regulation protein"/>
    <property type="match status" value="1"/>
</dbReference>
<keyword evidence="12 15" id="KW-0804">Transcription</keyword>
<dbReference type="EMBL" id="MFSU01000064">
    <property type="protein sequence ID" value="OGI47124.1"/>
    <property type="molecule type" value="Genomic_DNA"/>
</dbReference>
<dbReference type="CDD" id="cd07153">
    <property type="entry name" value="Fur_like"/>
    <property type="match status" value="1"/>
</dbReference>
<dbReference type="InterPro" id="IPR043135">
    <property type="entry name" value="Fur_C"/>
</dbReference>
<feature type="binding site" evidence="14">
    <location>
        <position position="114"/>
    </location>
    <ligand>
        <name>Fe cation</name>
        <dbReference type="ChEBI" id="CHEBI:24875"/>
    </ligand>
</feature>
<dbReference type="STRING" id="1817760.A2151_09415"/>
<comment type="subunit">
    <text evidence="3 15">Homodimer.</text>
</comment>
<evidence type="ECO:0000256" key="15">
    <source>
        <dbReference type="RuleBase" id="RU364037"/>
    </source>
</evidence>
<dbReference type="PANTHER" id="PTHR33202:SF2">
    <property type="entry name" value="FERRIC UPTAKE REGULATION PROTEIN"/>
    <property type="match status" value="1"/>
</dbReference>
<dbReference type="AlphaFoldDB" id="A0A1F6TPR2"/>
<dbReference type="InterPro" id="IPR036390">
    <property type="entry name" value="WH_DNA-bd_sf"/>
</dbReference>
<evidence type="ECO:0000313" key="16">
    <source>
        <dbReference type="EMBL" id="OGI47124.1"/>
    </source>
</evidence>
<evidence type="ECO:0000256" key="10">
    <source>
        <dbReference type="ARBA" id="ARBA00023015"/>
    </source>
</evidence>
<dbReference type="GO" id="GO:0003700">
    <property type="term" value="F:DNA-binding transcription factor activity"/>
    <property type="evidence" value="ECO:0007669"/>
    <property type="project" value="UniProtKB-UniRule"/>
</dbReference>
<evidence type="ECO:0000256" key="7">
    <source>
        <dbReference type="ARBA" id="ARBA00022723"/>
    </source>
</evidence>
<evidence type="ECO:0000256" key="4">
    <source>
        <dbReference type="ARBA" id="ARBA00020910"/>
    </source>
</evidence>
<comment type="subcellular location">
    <subcellularLocation>
        <location evidence="1 15">Cytoplasm</location>
    </subcellularLocation>
</comment>
<evidence type="ECO:0000256" key="11">
    <source>
        <dbReference type="ARBA" id="ARBA00023125"/>
    </source>
</evidence>
<evidence type="ECO:0000256" key="5">
    <source>
        <dbReference type="ARBA" id="ARBA00022490"/>
    </source>
</evidence>
<comment type="similarity">
    <text evidence="2 15">Belongs to the Fur family.</text>
</comment>
<reference evidence="16 17" key="1">
    <citation type="journal article" date="2016" name="Nat. Commun.">
        <title>Thousands of microbial genomes shed light on interconnected biogeochemical processes in an aquifer system.</title>
        <authorList>
            <person name="Anantharaman K."/>
            <person name="Brown C.T."/>
            <person name="Hug L.A."/>
            <person name="Sharon I."/>
            <person name="Castelle C.J."/>
            <person name="Probst A.J."/>
            <person name="Thomas B.C."/>
            <person name="Singh A."/>
            <person name="Wilkins M.J."/>
            <person name="Karaoz U."/>
            <person name="Brodie E.L."/>
            <person name="Williams K.H."/>
            <person name="Hubbard S.S."/>
            <person name="Banfield J.F."/>
        </authorList>
    </citation>
    <scope>NUCLEOTIDE SEQUENCE [LARGE SCALE GENOMIC DNA]</scope>
</reference>
<dbReference type="Proteomes" id="UP000178885">
    <property type="component" value="Unassembled WGS sequence"/>
</dbReference>
<keyword evidence="11 15" id="KW-0238">DNA-binding</keyword>
<dbReference type="PANTHER" id="PTHR33202">
    <property type="entry name" value="ZINC UPTAKE REGULATION PROTEIN"/>
    <property type="match status" value="1"/>
</dbReference>